<protein>
    <submittedName>
        <fullName evidence="3">CRABS CLAW protein</fullName>
    </submittedName>
</protein>
<dbReference type="WBParaSite" id="maker-unitig_33230-snap-gene-0.1-mRNA-1">
    <property type="protein sequence ID" value="maker-unitig_33230-snap-gene-0.1-mRNA-1"/>
    <property type="gene ID" value="maker-unitig_33230-snap-gene-0.1"/>
</dbReference>
<keyword evidence="2" id="KW-1185">Reference proteome</keyword>
<feature type="region of interest" description="Disordered" evidence="1">
    <location>
        <begin position="197"/>
        <end position="220"/>
    </location>
</feature>
<accession>A0A1I8FGN3</accession>
<organism evidence="2 3">
    <name type="scientific">Macrostomum lignano</name>
    <dbReference type="NCBI Taxonomy" id="282301"/>
    <lineage>
        <taxon>Eukaryota</taxon>
        <taxon>Metazoa</taxon>
        <taxon>Spiralia</taxon>
        <taxon>Lophotrochozoa</taxon>
        <taxon>Platyhelminthes</taxon>
        <taxon>Rhabditophora</taxon>
        <taxon>Macrostomorpha</taxon>
        <taxon>Macrostomida</taxon>
        <taxon>Macrostomidae</taxon>
        <taxon>Macrostomum</taxon>
    </lineage>
</organism>
<proteinExistence type="predicted"/>
<name>A0A1I8FGN3_9PLAT</name>
<evidence type="ECO:0000256" key="1">
    <source>
        <dbReference type="SAM" id="MobiDB-lite"/>
    </source>
</evidence>
<feature type="region of interest" description="Disordered" evidence="1">
    <location>
        <begin position="250"/>
        <end position="277"/>
    </location>
</feature>
<reference evidence="3" key="1">
    <citation type="submission" date="2016-11" db="UniProtKB">
        <authorList>
            <consortium name="WormBaseParasite"/>
        </authorList>
    </citation>
    <scope>IDENTIFICATION</scope>
</reference>
<evidence type="ECO:0000313" key="2">
    <source>
        <dbReference type="Proteomes" id="UP000095280"/>
    </source>
</evidence>
<evidence type="ECO:0000313" key="3">
    <source>
        <dbReference type="WBParaSite" id="maker-unitig_33230-snap-gene-0.1-mRNA-1"/>
    </source>
</evidence>
<sequence>PPPLCGGYREGLNPGQSFTLTSPNYTQATTIEIQRCIGCLRQEWHGFRINVNFVSLEGNSAQHSTGCNHGMASSVATEPGLPGARQSWCDNINDCGCDELWLPTRTKVFGNSFLTTPVGLCGALGMGIGLTLSIAVFIICGFVEDAGAQKARVHATERAPTWGLPWAGAGPRTRCSSRHPEDAFMAMMKRMTAGKSLQWEGADSDEVHHSKQQSRRRLPPELRVGRSALGSRRSSVYAPTYGNTLSRIIQRQDRRRRPTTAACQRSAADGAETAGTG</sequence>
<dbReference type="AlphaFoldDB" id="A0A1I8FGN3"/>
<dbReference type="Proteomes" id="UP000095280">
    <property type="component" value="Unplaced"/>
</dbReference>